<dbReference type="InterPro" id="IPR024618">
    <property type="entry name" value="DUF3857"/>
</dbReference>
<dbReference type="InterPro" id="IPR038765">
    <property type="entry name" value="Papain-like_cys_pep_sf"/>
</dbReference>
<organism evidence="5 6">
    <name type="scientific">Flavobacterium stagni</name>
    <dbReference type="NCBI Taxonomy" id="2506421"/>
    <lineage>
        <taxon>Bacteria</taxon>
        <taxon>Pseudomonadati</taxon>
        <taxon>Bacteroidota</taxon>
        <taxon>Flavobacteriia</taxon>
        <taxon>Flavobacteriales</taxon>
        <taxon>Flavobacteriaceae</taxon>
        <taxon>Flavobacterium</taxon>
    </lineage>
</organism>
<dbReference type="Pfam" id="PF12969">
    <property type="entry name" value="DUF3857"/>
    <property type="match status" value="1"/>
</dbReference>
<accession>A0A4V1N2K6</accession>
<evidence type="ECO:0000256" key="1">
    <source>
        <dbReference type="SAM" id="SignalP"/>
    </source>
</evidence>
<dbReference type="EMBL" id="SBKN01000005">
    <property type="protein sequence ID" value="RXR22217.1"/>
    <property type="molecule type" value="Genomic_DNA"/>
</dbReference>
<evidence type="ECO:0000259" key="2">
    <source>
        <dbReference type="Pfam" id="PF01841"/>
    </source>
</evidence>
<feature type="domain" description="Transglutaminase-like" evidence="2">
    <location>
        <begin position="275"/>
        <end position="364"/>
    </location>
</feature>
<feature type="domain" description="DUF3858" evidence="4">
    <location>
        <begin position="538"/>
        <end position="616"/>
    </location>
</feature>
<feature type="chain" id="PRO_5020305794" evidence="1">
    <location>
        <begin position="19"/>
        <end position="633"/>
    </location>
</feature>
<name>A0A4V1N2K6_9FLAO</name>
<dbReference type="Proteomes" id="UP000289857">
    <property type="component" value="Unassembled WGS sequence"/>
</dbReference>
<dbReference type="Pfam" id="PF12970">
    <property type="entry name" value="DUF3858"/>
    <property type="match status" value="1"/>
</dbReference>
<keyword evidence="6" id="KW-1185">Reference proteome</keyword>
<dbReference type="Gene3D" id="3.10.620.30">
    <property type="match status" value="1"/>
</dbReference>
<feature type="signal peptide" evidence="1">
    <location>
        <begin position="1"/>
        <end position="18"/>
    </location>
</feature>
<reference evidence="6" key="1">
    <citation type="submission" date="2019-01" db="EMBL/GenBank/DDBJ databases">
        <title>Cytophagaceae bacterium strain CAR-16.</title>
        <authorList>
            <person name="Chen W.-M."/>
        </authorList>
    </citation>
    <scope>NUCLEOTIDE SEQUENCE [LARGE SCALE GENOMIC DNA]</scope>
    <source>
        <strain evidence="6">WWJ-16</strain>
    </source>
</reference>
<dbReference type="Gene3D" id="2.60.120.1130">
    <property type="match status" value="1"/>
</dbReference>
<evidence type="ECO:0000313" key="5">
    <source>
        <dbReference type="EMBL" id="RXR22217.1"/>
    </source>
</evidence>
<dbReference type="InterPro" id="IPR002931">
    <property type="entry name" value="Transglutaminase-like"/>
</dbReference>
<dbReference type="AlphaFoldDB" id="A0A4V1N2K6"/>
<comment type="caution">
    <text evidence="5">The sequence shown here is derived from an EMBL/GenBank/DDBJ whole genome shotgun (WGS) entry which is preliminary data.</text>
</comment>
<dbReference type="RefSeq" id="WP_129461675.1">
    <property type="nucleotide sequence ID" value="NZ_SBKN01000005.1"/>
</dbReference>
<protein>
    <submittedName>
        <fullName evidence="5">DUF3857 domain-containing protein</fullName>
    </submittedName>
</protein>
<evidence type="ECO:0000259" key="3">
    <source>
        <dbReference type="Pfam" id="PF12969"/>
    </source>
</evidence>
<dbReference type="OrthoDB" id="8595007at2"/>
<feature type="domain" description="DUF3857" evidence="3">
    <location>
        <begin position="57"/>
        <end position="197"/>
    </location>
</feature>
<proteinExistence type="predicted"/>
<gene>
    <name evidence="5" type="ORF">EQG61_09470</name>
</gene>
<dbReference type="Gene3D" id="2.60.40.3140">
    <property type="match status" value="1"/>
</dbReference>
<dbReference type="SUPFAM" id="SSF54001">
    <property type="entry name" value="Cysteine proteinases"/>
    <property type="match status" value="1"/>
</dbReference>
<sequence>MYKPFLLMLFVAVQTLYAQNNTYSTLAISDNLKETANSVVREQEILVEIVSQKSYIIKKREVLTVLNVKGLNNLDANEHYSSSEKINAISAVVYNALGKELKKIKTSDFKDQSVADGYSILTDDRVLYLDYTPTEYPFTIVFESEVKSNNTAFLPVWSPINDFYESVQKSKITYLYPTDLQLNFKEFNFEGLTLQKNLTPGKLELQIENLNAIKPEDYTPSKSKILPMVRFALDKFNLVGVYGDAKTWKDHGIWVYNTLLKETDELPEETVAKMKDLVKGAKTDLEKAQRIYQYVQNKTRYVSIQLGVGGWKPMLAKDVDKLGYGDCKALTNYTRSLLNAVGVESFYTVIFAGREKADISEDFVAMQGNHVILALPNDKKYTFLECTSQDNPFGFQSDFTDDRLALVVKPQGGELIRTNNYNEKLSSQLISGAVKLNEDGTMSADFIRKSTGTQYSAKNHIQQQSKQEIVEDYKEEFSWLTNLSVEKYKHNDDKEKVEFTEELFFTATDYIRNNGGYLTFLVNPLNQLTSIPQRYRNRKFPLEISRGFYDEENYTIELPQGLKCEAIPEPVKVEDKFGTYTLTIKEISSNKLNVSRSLLVKKGTFDKSEYENFRKFREQIARYDGTKLLLIKA</sequence>
<keyword evidence="1" id="KW-0732">Signal</keyword>
<evidence type="ECO:0000313" key="6">
    <source>
        <dbReference type="Proteomes" id="UP000289857"/>
    </source>
</evidence>
<dbReference type="InterPro" id="IPR024544">
    <property type="entry name" value="DUF3858"/>
</dbReference>
<evidence type="ECO:0000259" key="4">
    <source>
        <dbReference type="Pfam" id="PF12970"/>
    </source>
</evidence>
<dbReference type="Pfam" id="PF01841">
    <property type="entry name" value="Transglut_core"/>
    <property type="match status" value="1"/>
</dbReference>